<dbReference type="RefSeq" id="WP_113289837.1">
    <property type="nucleotide sequence ID" value="NZ_QNTQ01000011.1"/>
</dbReference>
<dbReference type="EMBL" id="QNTQ01000011">
    <property type="protein sequence ID" value="RBI84283.1"/>
    <property type="molecule type" value="Genomic_DNA"/>
</dbReference>
<protein>
    <recommendedName>
        <fullName evidence="1">HTH crp-type domain-containing protein</fullName>
    </recommendedName>
</protein>
<proteinExistence type="predicted"/>
<evidence type="ECO:0000259" key="1">
    <source>
        <dbReference type="SMART" id="SM00419"/>
    </source>
</evidence>
<dbReference type="Gene3D" id="1.10.10.10">
    <property type="entry name" value="Winged helix-like DNA-binding domain superfamily/Winged helix DNA-binding domain"/>
    <property type="match status" value="1"/>
</dbReference>
<dbReference type="InterPro" id="IPR036388">
    <property type="entry name" value="WH-like_DNA-bd_sf"/>
</dbReference>
<dbReference type="OrthoDB" id="5600162at2"/>
<name>A0A365U785_9RHOB</name>
<dbReference type="Pfam" id="PF13545">
    <property type="entry name" value="HTH_Crp_2"/>
    <property type="match status" value="1"/>
</dbReference>
<dbReference type="InterPro" id="IPR036390">
    <property type="entry name" value="WH_DNA-bd_sf"/>
</dbReference>
<gene>
    <name evidence="2" type="ORF">DRV85_12630</name>
</gene>
<dbReference type="Proteomes" id="UP000253370">
    <property type="component" value="Unassembled WGS sequence"/>
</dbReference>
<comment type="caution">
    <text evidence="2">The sequence shown here is derived from an EMBL/GenBank/DDBJ whole genome shotgun (WGS) entry which is preliminary data.</text>
</comment>
<evidence type="ECO:0000313" key="3">
    <source>
        <dbReference type="Proteomes" id="UP000253370"/>
    </source>
</evidence>
<evidence type="ECO:0000313" key="2">
    <source>
        <dbReference type="EMBL" id="RBI84283.1"/>
    </source>
</evidence>
<organism evidence="2 3">
    <name type="scientific">Rhodosalinus halophilus</name>
    <dbReference type="NCBI Taxonomy" id="2259333"/>
    <lineage>
        <taxon>Bacteria</taxon>
        <taxon>Pseudomonadati</taxon>
        <taxon>Pseudomonadota</taxon>
        <taxon>Alphaproteobacteria</taxon>
        <taxon>Rhodobacterales</taxon>
        <taxon>Paracoccaceae</taxon>
        <taxon>Rhodosalinus</taxon>
    </lineage>
</organism>
<dbReference type="GO" id="GO:0006355">
    <property type="term" value="P:regulation of DNA-templated transcription"/>
    <property type="evidence" value="ECO:0007669"/>
    <property type="project" value="InterPro"/>
</dbReference>
<accession>A0A365U785</accession>
<sequence length="152" mass="17096">MTRSTSSDADPVRARFGRIWPAHLAGFTRLLVRLRAHFDGDLDLALVLAVVGERTRPDSWQARLESPDRLSVGHVARGRQRPINTESIADYSGIPRETVRRKLLALRARGWIDRDQRGYWYVTGRAAGDLEEATADSLDYLRTILDAARGAE</sequence>
<reference evidence="2 3" key="1">
    <citation type="submission" date="2018-07" db="EMBL/GenBank/DDBJ databases">
        <title>Rhodosalinus sp. strain E84T genomic sequence and assembly.</title>
        <authorList>
            <person name="Liu Z.-W."/>
            <person name="Lu D.-C."/>
        </authorList>
    </citation>
    <scope>NUCLEOTIDE SEQUENCE [LARGE SCALE GENOMIC DNA]</scope>
    <source>
        <strain evidence="2 3">E84</strain>
    </source>
</reference>
<dbReference type="GO" id="GO:0003677">
    <property type="term" value="F:DNA binding"/>
    <property type="evidence" value="ECO:0007669"/>
    <property type="project" value="InterPro"/>
</dbReference>
<keyword evidence="3" id="KW-1185">Reference proteome</keyword>
<dbReference type="SUPFAM" id="SSF46785">
    <property type="entry name" value="Winged helix' DNA-binding domain"/>
    <property type="match status" value="1"/>
</dbReference>
<dbReference type="SMART" id="SM00419">
    <property type="entry name" value="HTH_CRP"/>
    <property type="match status" value="1"/>
</dbReference>
<feature type="domain" description="HTH crp-type" evidence="1">
    <location>
        <begin position="75"/>
        <end position="124"/>
    </location>
</feature>
<dbReference type="InterPro" id="IPR012318">
    <property type="entry name" value="HTH_CRP"/>
</dbReference>
<dbReference type="AlphaFoldDB" id="A0A365U785"/>